<protein>
    <submittedName>
        <fullName evidence="3">Uncharacterized protein</fullName>
    </submittedName>
</protein>
<feature type="compositionally biased region" description="Low complexity" evidence="1">
    <location>
        <begin position="85"/>
        <end position="98"/>
    </location>
</feature>
<reference evidence="3" key="1">
    <citation type="submission" date="2021-02" db="EMBL/GenBank/DDBJ databases">
        <authorList>
            <person name="Syme A R."/>
            <person name="Syme A R."/>
            <person name="Moolhuijzen P."/>
        </authorList>
    </citation>
    <scope>NUCLEOTIDE SEQUENCE</scope>
    <source>
        <strain evidence="3">W1-1</strain>
    </source>
</reference>
<gene>
    <name evidence="3" type="ORF">PTTW11_03269</name>
</gene>
<keyword evidence="2" id="KW-0732">Signal</keyword>
<dbReference type="Proteomes" id="UP000472372">
    <property type="component" value="Chromosome 3"/>
</dbReference>
<evidence type="ECO:0000256" key="1">
    <source>
        <dbReference type="SAM" id="MobiDB-lite"/>
    </source>
</evidence>
<evidence type="ECO:0000256" key="2">
    <source>
        <dbReference type="SAM" id="SignalP"/>
    </source>
</evidence>
<organism evidence="3 4">
    <name type="scientific">Pyrenophora teres f. teres</name>
    <dbReference type="NCBI Taxonomy" id="97479"/>
    <lineage>
        <taxon>Eukaryota</taxon>
        <taxon>Fungi</taxon>
        <taxon>Dikarya</taxon>
        <taxon>Ascomycota</taxon>
        <taxon>Pezizomycotina</taxon>
        <taxon>Dothideomycetes</taxon>
        <taxon>Pleosporomycetidae</taxon>
        <taxon>Pleosporales</taxon>
        <taxon>Pleosporineae</taxon>
        <taxon>Pleosporaceae</taxon>
        <taxon>Pyrenophora</taxon>
    </lineage>
</organism>
<dbReference type="EMBL" id="HG992979">
    <property type="protein sequence ID" value="CAE7021483.1"/>
    <property type="molecule type" value="Genomic_DNA"/>
</dbReference>
<name>A0A6S6VTV0_9PLEO</name>
<feature type="chain" id="PRO_5043534560" evidence="2">
    <location>
        <begin position="18"/>
        <end position="278"/>
    </location>
</feature>
<sequence>MHCIAAIGVALPLLAAGVRVGHDHGHGHAHAELHRRVLVTTVVEVTETVYTTVTVDPVGLSSSTSSASATLEGSMTVELPEKGASTAVSTPTSSSTITQEPSGTEGSTYPSLIPEPNSAIVVNSCLHDIYVSSIGDKSCGPGTNCQLVPSNTTYREAIRVCDKSGISLKVSKTEDMTKPMQFEYTVWDDKKTVSYDISYLDCMAEKDGQKDMTGCVGYETGIQAKSGADCPTYKCVGNVVCAKQAYVVAEFDYQPGAPVGACNVNSGVAFELCAENRA</sequence>
<dbReference type="InterPro" id="IPR006771">
    <property type="entry name" value="CetA-like"/>
</dbReference>
<evidence type="ECO:0000313" key="3">
    <source>
        <dbReference type="EMBL" id="CAE7021483.1"/>
    </source>
</evidence>
<feature type="compositionally biased region" description="Polar residues" evidence="1">
    <location>
        <begin position="99"/>
        <end position="108"/>
    </location>
</feature>
<accession>A0A6S6VTV0</accession>
<dbReference type="AlphaFoldDB" id="A0A6S6VTV0"/>
<feature type="signal peptide" evidence="2">
    <location>
        <begin position="1"/>
        <end position="17"/>
    </location>
</feature>
<evidence type="ECO:0000313" key="4">
    <source>
        <dbReference type="Proteomes" id="UP000472372"/>
    </source>
</evidence>
<dbReference type="Pfam" id="PF04681">
    <property type="entry name" value="Bys1"/>
    <property type="match status" value="1"/>
</dbReference>
<feature type="region of interest" description="Disordered" evidence="1">
    <location>
        <begin position="82"/>
        <end position="108"/>
    </location>
</feature>
<proteinExistence type="predicted"/>